<proteinExistence type="predicted"/>
<dbReference type="Gene3D" id="3.30.420.10">
    <property type="entry name" value="Ribonuclease H-like superfamily/Ribonuclease H"/>
    <property type="match status" value="1"/>
</dbReference>
<dbReference type="SUPFAM" id="SSF56672">
    <property type="entry name" value="DNA/RNA polymerases"/>
    <property type="match status" value="1"/>
</dbReference>
<dbReference type="InterPro" id="IPR036397">
    <property type="entry name" value="RNaseH_sf"/>
</dbReference>
<dbReference type="Proteomes" id="UP001151760">
    <property type="component" value="Unassembled WGS sequence"/>
</dbReference>
<sequence length="978" mass="111061">MSDKPSSSSISSGFTSEQIQKLLNLINDKSTGSIHANMAGRASFINGNVWFNLNFSIYFFSNSSLSMTTITLGWIIDSRANQYLTGSISGMVNVVDISDLKITAGHPNGTLVVISHVGNLKLDNNVMWYDVLVVPGYCVILLSVNKLIRDSNMFVGFDKNKCYIQDLKRERILGTGSESGGLHLFDVNKSNCIGQSNMVMNFHVSKLLWHNKLGHPADQVLSVLKRDLSIYDNTSVPVCEICQRAKQTREPFPLSDHKSKTLGELVHLDLWGPYRVHSREGYRYFLTIVDDYSRAVWVYIVKTKDEVFDVFVSYINLIHNQFNIKIKTVRSDNGTGLPSSVLNGKSPYESKKCVLIGYSSNKKAYKLLSLDTRNVFYSKDVKFYKTVFPFKQKTCDSTNVENTSEVDHLNQSDRLTATQIGDQNWSEGNIKNVSQSSLTHSRDGVQTPIIRRSERQSKPPVRFNDYILNSNVKYGIEKYVSYSRLSSVNLCFAASLNKSIEPTCLAESLSDPNWVEAMNNEIEALNRNNTWTICDLPVGRKPIGSKWIWKIKYKASGDIERYKARLVAKGFSQKEGIDYDETFSPVVKMVTVRCLIRIDVVNKWPLYQLDVNNDFLYGDLVEDVYMTLPDGYNNVDKSKVCKLNKSLYGLKQAPRIWNAKLTTALAKHGFEQSKFDYSLYTKHRSGMFIALLVYVNDIVITRNDVDEINEFKLFLSTKFLIKDLGSLKYFLGIEVIENDLGLCMTQRKYYMELLHEYGLLAARPVDIPFPENTILSCNETKNDKYLSDFTTYQKLIGKLIYLTNTRPDIGYVVHCLNQHMHNPLQSHFKDALRVLRQYVTGFCVFLGKTLVSWKSKKQATISKSSSEAEYRIELYCDNSSTIQIVANPVFHERTKHFELDVHFVREKVLAGVIKTVKVSSNLQTADVFTKCLGVVQHKLCCKNLGLLDFFAGELVGKVSGRKAQAPKKKVKKDSNSSD</sequence>
<dbReference type="PROSITE" id="PS50994">
    <property type="entry name" value="INTEGRASE"/>
    <property type="match status" value="1"/>
</dbReference>
<dbReference type="InterPro" id="IPR013103">
    <property type="entry name" value="RVT_2"/>
</dbReference>
<evidence type="ECO:0000313" key="2">
    <source>
        <dbReference type="EMBL" id="GJU01054.1"/>
    </source>
</evidence>
<dbReference type="InterPro" id="IPR057670">
    <property type="entry name" value="SH3_retrovirus"/>
</dbReference>
<accession>A0ABQ5ILT1</accession>
<dbReference type="PANTHER" id="PTHR11439">
    <property type="entry name" value="GAG-POL-RELATED RETROTRANSPOSON"/>
    <property type="match status" value="1"/>
</dbReference>
<name>A0ABQ5ILT1_9ASTR</name>
<dbReference type="InterPro" id="IPR001584">
    <property type="entry name" value="Integrase_cat-core"/>
</dbReference>
<reference evidence="2" key="1">
    <citation type="journal article" date="2022" name="Int. J. Mol. Sci.">
        <title>Draft Genome of Tanacetum Coccineum: Genomic Comparison of Closely Related Tanacetum-Family Plants.</title>
        <authorList>
            <person name="Yamashiro T."/>
            <person name="Shiraishi A."/>
            <person name="Nakayama K."/>
            <person name="Satake H."/>
        </authorList>
    </citation>
    <scope>NUCLEOTIDE SEQUENCE</scope>
</reference>
<dbReference type="PANTHER" id="PTHR11439:SF511">
    <property type="match status" value="1"/>
</dbReference>
<dbReference type="InterPro" id="IPR025724">
    <property type="entry name" value="GAG-pre-integrase_dom"/>
</dbReference>
<dbReference type="SUPFAM" id="SSF53098">
    <property type="entry name" value="Ribonuclease H-like"/>
    <property type="match status" value="1"/>
</dbReference>
<dbReference type="Pfam" id="PF07727">
    <property type="entry name" value="RVT_2"/>
    <property type="match status" value="1"/>
</dbReference>
<dbReference type="CDD" id="cd09272">
    <property type="entry name" value="RNase_HI_RT_Ty1"/>
    <property type="match status" value="1"/>
</dbReference>
<keyword evidence="3" id="KW-1185">Reference proteome</keyword>
<dbReference type="Pfam" id="PF25597">
    <property type="entry name" value="SH3_retrovirus"/>
    <property type="match status" value="1"/>
</dbReference>
<dbReference type="Pfam" id="PF13976">
    <property type="entry name" value="gag_pre-integrs"/>
    <property type="match status" value="1"/>
</dbReference>
<protein>
    <submittedName>
        <fullName evidence="2">Ribonuclease H-like domain-containing protein</fullName>
    </submittedName>
</protein>
<feature type="domain" description="Integrase catalytic" evidence="1">
    <location>
        <begin position="249"/>
        <end position="340"/>
    </location>
</feature>
<dbReference type="InterPro" id="IPR012337">
    <property type="entry name" value="RNaseH-like_sf"/>
</dbReference>
<evidence type="ECO:0000259" key="1">
    <source>
        <dbReference type="PROSITE" id="PS50994"/>
    </source>
</evidence>
<evidence type="ECO:0000313" key="3">
    <source>
        <dbReference type="Proteomes" id="UP001151760"/>
    </source>
</evidence>
<organism evidence="2 3">
    <name type="scientific">Tanacetum coccineum</name>
    <dbReference type="NCBI Taxonomy" id="301880"/>
    <lineage>
        <taxon>Eukaryota</taxon>
        <taxon>Viridiplantae</taxon>
        <taxon>Streptophyta</taxon>
        <taxon>Embryophyta</taxon>
        <taxon>Tracheophyta</taxon>
        <taxon>Spermatophyta</taxon>
        <taxon>Magnoliopsida</taxon>
        <taxon>eudicotyledons</taxon>
        <taxon>Gunneridae</taxon>
        <taxon>Pentapetalae</taxon>
        <taxon>asterids</taxon>
        <taxon>campanulids</taxon>
        <taxon>Asterales</taxon>
        <taxon>Asteraceae</taxon>
        <taxon>Asteroideae</taxon>
        <taxon>Anthemideae</taxon>
        <taxon>Anthemidinae</taxon>
        <taxon>Tanacetum</taxon>
    </lineage>
</organism>
<dbReference type="EMBL" id="BQNB010020925">
    <property type="protein sequence ID" value="GJU01054.1"/>
    <property type="molecule type" value="Genomic_DNA"/>
</dbReference>
<dbReference type="InterPro" id="IPR043502">
    <property type="entry name" value="DNA/RNA_pol_sf"/>
</dbReference>
<reference evidence="2" key="2">
    <citation type="submission" date="2022-01" db="EMBL/GenBank/DDBJ databases">
        <authorList>
            <person name="Yamashiro T."/>
            <person name="Shiraishi A."/>
            <person name="Satake H."/>
            <person name="Nakayama K."/>
        </authorList>
    </citation>
    <scope>NUCLEOTIDE SEQUENCE</scope>
</reference>
<comment type="caution">
    <text evidence="2">The sequence shown here is derived from an EMBL/GenBank/DDBJ whole genome shotgun (WGS) entry which is preliminary data.</text>
</comment>
<gene>
    <name evidence="2" type="ORF">Tco_1111392</name>
</gene>